<dbReference type="PANTHER" id="PTHR11956:SF5">
    <property type="entry name" value="ARGININE--TRNA LIGASE, CYTOPLASMIC"/>
    <property type="match status" value="1"/>
</dbReference>
<dbReference type="GO" id="GO:0004814">
    <property type="term" value="F:arginine-tRNA ligase activity"/>
    <property type="evidence" value="ECO:0007669"/>
    <property type="project" value="UniProtKB-EC"/>
</dbReference>
<evidence type="ECO:0000256" key="5">
    <source>
        <dbReference type="ARBA" id="ARBA00022598"/>
    </source>
</evidence>
<evidence type="ECO:0000256" key="1">
    <source>
        <dbReference type="ARBA" id="ARBA00004496"/>
    </source>
</evidence>
<dbReference type="PROSITE" id="PS00178">
    <property type="entry name" value="AA_TRNA_LIGASE_I"/>
    <property type="match status" value="1"/>
</dbReference>
<dbReference type="InterPro" id="IPR009080">
    <property type="entry name" value="tRNAsynth_Ia_anticodon-bd"/>
</dbReference>
<comment type="catalytic activity">
    <reaction evidence="10">
        <text>tRNA(Arg) + L-arginine + ATP = L-arginyl-tRNA(Arg) + AMP + diphosphate</text>
        <dbReference type="Rhea" id="RHEA:20301"/>
        <dbReference type="Rhea" id="RHEA-COMP:9658"/>
        <dbReference type="Rhea" id="RHEA-COMP:9673"/>
        <dbReference type="ChEBI" id="CHEBI:30616"/>
        <dbReference type="ChEBI" id="CHEBI:32682"/>
        <dbReference type="ChEBI" id="CHEBI:33019"/>
        <dbReference type="ChEBI" id="CHEBI:78442"/>
        <dbReference type="ChEBI" id="CHEBI:78513"/>
        <dbReference type="ChEBI" id="CHEBI:456215"/>
        <dbReference type="EC" id="6.1.1.19"/>
    </reaction>
</comment>
<keyword evidence="6" id="KW-0547">Nucleotide-binding</keyword>
<evidence type="ECO:0000256" key="9">
    <source>
        <dbReference type="ARBA" id="ARBA00023146"/>
    </source>
</evidence>
<dbReference type="InterPro" id="IPR001278">
    <property type="entry name" value="Arg-tRNA-ligase"/>
</dbReference>
<dbReference type="EC" id="6.1.1.19" evidence="3"/>
<sequence>MKSLLIQLLSDAVQTLQTEKILPQDTGININLERTRGRQHGDFASNLAMVLCKQARSNPRDLAEKLVNALPVSEQVTRVEIAGPGFINFFLAPAAYHAAVKQVLAQGNMYGRSNIGQGKSVQVEFVSANPTGPLHVGHGRGAAYGATVADLLAAVGYRVHREYYVNDAGRQMNILATSVYLRYLDLCGEAITFPANGYKGDYIWDIGASLHRKHGDALRHSADEVFKDQPVDEPDGGDKEAHIDGLINRTRTLLGETHYRETFDLGLNVILENIRRDLEEFGVHYDEWFSERVLTDNGSVDSAIQRLKDSGHVYKDKGAFWFRSTDFGDEKDRVVVRDNGQMTYFASDIAYHMDKLERGYDRVIDIWGADHHGYVPRVKAALTALGDDADKLDVLLVQFAVLYRNGKKAQMSTRSGEFVTLRELRHEVGNDAARFFYVMRKCEQHMDFDLDLAKSQSNDNPVYYIQYAHARIASVFRQMEEKGLQWNQRNGEARLSRLIETHEDALMVSLSRYPELIEAAAINHEPHQIAHFLRDFANEFHTYYNAHQFLADDADLRDARLSLISATRQVIANGLSLLGVSAPDTM</sequence>
<dbReference type="PRINTS" id="PR01038">
    <property type="entry name" value="TRNASYNTHARG"/>
</dbReference>
<dbReference type="GO" id="GO:0006420">
    <property type="term" value="P:arginyl-tRNA aminoacylation"/>
    <property type="evidence" value="ECO:0007669"/>
    <property type="project" value="InterPro"/>
</dbReference>
<proteinExistence type="inferred from homology"/>
<dbReference type="Gene3D" id="1.10.730.10">
    <property type="entry name" value="Isoleucyl-tRNA Synthetase, Domain 1"/>
    <property type="match status" value="1"/>
</dbReference>
<dbReference type="SUPFAM" id="SSF52374">
    <property type="entry name" value="Nucleotidylyl transferase"/>
    <property type="match status" value="1"/>
</dbReference>
<keyword evidence="4" id="KW-0963">Cytoplasm</keyword>
<dbReference type="EMBL" id="UOFK01000228">
    <property type="protein sequence ID" value="VAW80544.1"/>
    <property type="molecule type" value="Genomic_DNA"/>
</dbReference>
<comment type="similarity">
    <text evidence="2">Belongs to the class-I aminoacyl-tRNA synthetase family.</text>
</comment>
<evidence type="ECO:0000256" key="7">
    <source>
        <dbReference type="ARBA" id="ARBA00022840"/>
    </source>
</evidence>
<organism evidence="13">
    <name type="scientific">hydrothermal vent metagenome</name>
    <dbReference type="NCBI Taxonomy" id="652676"/>
    <lineage>
        <taxon>unclassified sequences</taxon>
        <taxon>metagenomes</taxon>
        <taxon>ecological metagenomes</taxon>
    </lineage>
</organism>
<dbReference type="InterPro" id="IPR035684">
    <property type="entry name" value="ArgRS_core"/>
</dbReference>
<evidence type="ECO:0000256" key="4">
    <source>
        <dbReference type="ARBA" id="ARBA00022490"/>
    </source>
</evidence>
<dbReference type="InterPro" id="IPR005148">
    <property type="entry name" value="Arg-tRNA-synth_N"/>
</dbReference>
<dbReference type="NCBIfam" id="TIGR00456">
    <property type="entry name" value="argS"/>
    <property type="match status" value="1"/>
</dbReference>
<dbReference type="InterPro" id="IPR036695">
    <property type="entry name" value="Arg-tRNA-synth_N_sf"/>
</dbReference>
<dbReference type="InterPro" id="IPR001412">
    <property type="entry name" value="aa-tRNA-synth_I_CS"/>
</dbReference>
<dbReference type="InterPro" id="IPR008909">
    <property type="entry name" value="DALR_anticod-bd"/>
</dbReference>
<dbReference type="HAMAP" id="MF_00123">
    <property type="entry name" value="Arg_tRNA_synth"/>
    <property type="match status" value="1"/>
</dbReference>
<dbReference type="SUPFAM" id="SSF55190">
    <property type="entry name" value="Arginyl-tRNA synthetase (ArgRS), N-terminal 'additional' domain"/>
    <property type="match status" value="1"/>
</dbReference>
<dbReference type="CDD" id="cd00671">
    <property type="entry name" value="ArgRS_core"/>
    <property type="match status" value="1"/>
</dbReference>
<dbReference type="PANTHER" id="PTHR11956">
    <property type="entry name" value="ARGINYL-TRNA SYNTHETASE"/>
    <property type="match status" value="1"/>
</dbReference>
<dbReference type="InterPro" id="IPR014729">
    <property type="entry name" value="Rossmann-like_a/b/a_fold"/>
</dbReference>
<keyword evidence="8" id="KW-0648">Protein biosynthesis</keyword>
<dbReference type="Pfam" id="PF05746">
    <property type="entry name" value="DALR_1"/>
    <property type="match status" value="1"/>
</dbReference>
<accession>A0A3B0ZGX0</accession>
<dbReference type="Gene3D" id="3.30.1360.70">
    <property type="entry name" value="Arginyl tRNA synthetase N-terminal domain"/>
    <property type="match status" value="1"/>
</dbReference>
<evidence type="ECO:0000259" key="12">
    <source>
        <dbReference type="SMART" id="SM01016"/>
    </source>
</evidence>
<dbReference type="Pfam" id="PF00750">
    <property type="entry name" value="tRNA-synt_1d"/>
    <property type="match status" value="2"/>
</dbReference>
<evidence type="ECO:0000256" key="8">
    <source>
        <dbReference type="ARBA" id="ARBA00022917"/>
    </source>
</evidence>
<dbReference type="FunFam" id="1.10.730.10:FF:000008">
    <property type="entry name" value="Arginine--tRNA ligase"/>
    <property type="match status" value="1"/>
</dbReference>
<dbReference type="SMART" id="SM01016">
    <property type="entry name" value="Arg_tRNA_synt_N"/>
    <property type="match status" value="1"/>
</dbReference>
<dbReference type="FunFam" id="3.30.1360.70:FF:000003">
    <property type="entry name" value="Arginine--tRNA ligase"/>
    <property type="match status" value="1"/>
</dbReference>
<evidence type="ECO:0000256" key="10">
    <source>
        <dbReference type="ARBA" id="ARBA00049339"/>
    </source>
</evidence>
<comment type="subcellular location">
    <subcellularLocation>
        <location evidence="1">Cytoplasm</location>
    </subcellularLocation>
</comment>
<gene>
    <name evidence="13" type="ORF">MNBD_GAMMA13-588</name>
</gene>
<dbReference type="SMART" id="SM00836">
    <property type="entry name" value="DALR_1"/>
    <property type="match status" value="1"/>
</dbReference>
<evidence type="ECO:0000313" key="13">
    <source>
        <dbReference type="EMBL" id="VAW80544.1"/>
    </source>
</evidence>
<protein>
    <recommendedName>
        <fullName evidence="3">arginine--tRNA ligase</fullName>
        <ecNumber evidence="3">6.1.1.19</ecNumber>
    </recommendedName>
</protein>
<keyword evidence="5 13" id="KW-0436">Ligase</keyword>
<dbReference type="Gene3D" id="3.40.50.620">
    <property type="entry name" value="HUPs"/>
    <property type="match status" value="1"/>
</dbReference>
<dbReference type="GO" id="GO:0005737">
    <property type="term" value="C:cytoplasm"/>
    <property type="evidence" value="ECO:0007669"/>
    <property type="project" value="UniProtKB-SubCell"/>
</dbReference>
<evidence type="ECO:0000256" key="6">
    <source>
        <dbReference type="ARBA" id="ARBA00022741"/>
    </source>
</evidence>
<dbReference type="GO" id="GO:0005524">
    <property type="term" value="F:ATP binding"/>
    <property type="evidence" value="ECO:0007669"/>
    <property type="project" value="UniProtKB-KW"/>
</dbReference>
<feature type="domain" description="Arginyl tRNA synthetase N-terminal" evidence="12">
    <location>
        <begin position="3"/>
        <end position="91"/>
    </location>
</feature>
<feature type="domain" description="DALR anticodon binding" evidence="11">
    <location>
        <begin position="465"/>
        <end position="586"/>
    </location>
</feature>
<keyword evidence="7" id="KW-0067">ATP-binding</keyword>
<evidence type="ECO:0000259" key="11">
    <source>
        <dbReference type="SMART" id="SM00836"/>
    </source>
</evidence>
<evidence type="ECO:0000256" key="3">
    <source>
        <dbReference type="ARBA" id="ARBA00012837"/>
    </source>
</evidence>
<keyword evidence="9 13" id="KW-0030">Aminoacyl-tRNA synthetase</keyword>
<dbReference type="Pfam" id="PF03485">
    <property type="entry name" value="Arg_tRNA_synt_N"/>
    <property type="match status" value="1"/>
</dbReference>
<dbReference type="AlphaFoldDB" id="A0A3B0ZGX0"/>
<dbReference type="SUPFAM" id="SSF47323">
    <property type="entry name" value="Anticodon-binding domain of a subclass of class I aminoacyl-tRNA synthetases"/>
    <property type="match status" value="1"/>
</dbReference>
<evidence type="ECO:0000256" key="2">
    <source>
        <dbReference type="ARBA" id="ARBA00005594"/>
    </source>
</evidence>
<reference evidence="13" key="1">
    <citation type="submission" date="2018-06" db="EMBL/GenBank/DDBJ databases">
        <authorList>
            <person name="Zhirakovskaya E."/>
        </authorList>
    </citation>
    <scope>NUCLEOTIDE SEQUENCE</scope>
</reference>
<name>A0A3B0ZGX0_9ZZZZ</name>